<comment type="caution">
    <text evidence="4">The sequence shown here is derived from an EMBL/GenBank/DDBJ whole genome shotgun (WGS) entry which is preliminary data.</text>
</comment>
<reference evidence="4 5" key="1">
    <citation type="journal article" date="2016" name="Nat. Commun.">
        <title>Thousands of microbial genomes shed light on interconnected biogeochemical processes in an aquifer system.</title>
        <authorList>
            <person name="Anantharaman K."/>
            <person name="Brown C.T."/>
            <person name="Hug L.A."/>
            <person name="Sharon I."/>
            <person name="Castelle C.J."/>
            <person name="Probst A.J."/>
            <person name="Thomas B.C."/>
            <person name="Singh A."/>
            <person name="Wilkins M.J."/>
            <person name="Karaoz U."/>
            <person name="Brodie E.L."/>
            <person name="Williams K.H."/>
            <person name="Hubbard S.S."/>
            <person name="Banfield J.F."/>
        </authorList>
    </citation>
    <scope>NUCLEOTIDE SEQUENCE [LARGE SCALE GENOMIC DNA]</scope>
</reference>
<name>A0A1F6UGZ2_9PROT</name>
<evidence type="ECO:0000256" key="1">
    <source>
        <dbReference type="SAM" id="MobiDB-lite"/>
    </source>
</evidence>
<dbReference type="SMART" id="SM00052">
    <property type="entry name" value="EAL"/>
    <property type="match status" value="1"/>
</dbReference>
<feature type="domain" description="EAL" evidence="2">
    <location>
        <begin position="457"/>
        <end position="710"/>
    </location>
</feature>
<feature type="domain" description="GGDEF" evidence="3">
    <location>
        <begin position="294"/>
        <end position="430"/>
    </location>
</feature>
<dbReference type="InterPro" id="IPR029787">
    <property type="entry name" value="Nucleotide_cyclase"/>
</dbReference>
<dbReference type="Gene3D" id="3.30.70.270">
    <property type="match status" value="1"/>
</dbReference>
<dbReference type="PROSITE" id="PS50883">
    <property type="entry name" value="EAL"/>
    <property type="match status" value="1"/>
</dbReference>
<dbReference type="CDD" id="cd01948">
    <property type="entry name" value="EAL"/>
    <property type="match status" value="1"/>
</dbReference>
<dbReference type="AlphaFoldDB" id="A0A1F6UGZ2"/>
<dbReference type="PANTHER" id="PTHR44757:SF2">
    <property type="entry name" value="BIOFILM ARCHITECTURE MAINTENANCE PROTEIN MBAA"/>
    <property type="match status" value="1"/>
</dbReference>
<dbReference type="EMBL" id="MFSV01000184">
    <property type="protein sequence ID" value="OGI56578.1"/>
    <property type="molecule type" value="Genomic_DNA"/>
</dbReference>
<dbReference type="InterPro" id="IPR011006">
    <property type="entry name" value="CheY-like_superfamily"/>
</dbReference>
<sequence length="725" mass="78970">MSKSIIRLLIADDSADEAESLSNALRQAGYLLKTQRIEDIGTLDAALSKEAWDAVVCKSALPQLKISDVRQVLDKHHATCTMLLVTKKMAADEIRQAMAQGVRDVFMQGDWVRLGPAIEREIETGKAQQAHAETAETLRQLENRYRVMIETSQEAVAYCHEGVYVDANPAYLSLVGCANVDDLSTIPVLNLIDKNDHARFKNWLRKPDSHEGAQEFLALDSDGRGFAAEIAMSPIHLGGESCVQIFVRDVSKRKALEVKLQYLHQRDALTGTFNRPYFMQELARAIELAEKNKTATGLVGVEIVGLKDLNQSIGHAACDRMLMSVTRHLREHADKNHLLARTGGGQFSILLSGKNENENKKFIEDIRASAATVRFKEAGNDIPLSIAVNHVAVDGSVTDREKLLNRIFAADTQVTAPVRAGKASVAESKPVPETPKPSAANETHSPPASAAGKSSAAADFSGQISAALANNSIELFFQPIVNLHGEAREYFEVLPAIQMGNGEMLGADRFMPSAVNSDLASKIDRWMMQQCIEQLTQRQKDGQETSLFISLSDSALTDKILLQAAHQHLKATRLDAGRIYLQLSAAIVKKHNAAARLFVAEARKIGLNVVIAGLDSQRIGIDDLKEIDIAYIAIDCCSDTDSGVGAVNDSALRNAVALAKKLKTATIARRVENAEIFSLLWGAGVDYIQGDYLSPALTSPDHHFPEEQTLSSDVAQPAFNLRAAG</sequence>
<dbReference type="SMART" id="SM00267">
    <property type="entry name" value="GGDEF"/>
    <property type="match status" value="1"/>
</dbReference>
<dbReference type="InterPro" id="IPR035965">
    <property type="entry name" value="PAS-like_dom_sf"/>
</dbReference>
<dbReference type="InterPro" id="IPR000014">
    <property type="entry name" value="PAS"/>
</dbReference>
<dbReference type="InterPro" id="IPR035919">
    <property type="entry name" value="EAL_sf"/>
</dbReference>
<dbReference type="InterPro" id="IPR043128">
    <property type="entry name" value="Rev_trsase/Diguanyl_cyclase"/>
</dbReference>
<dbReference type="Pfam" id="PF00563">
    <property type="entry name" value="EAL"/>
    <property type="match status" value="1"/>
</dbReference>
<protein>
    <recommendedName>
        <fullName evidence="6">Response regulator receiver protein</fullName>
    </recommendedName>
</protein>
<evidence type="ECO:0000313" key="5">
    <source>
        <dbReference type="Proteomes" id="UP000177950"/>
    </source>
</evidence>
<dbReference type="InterPro" id="IPR001633">
    <property type="entry name" value="EAL_dom"/>
</dbReference>
<dbReference type="Gene3D" id="3.30.450.20">
    <property type="entry name" value="PAS domain"/>
    <property type="match status" value="1"/>
</dbReference>
<proteinExistence type="predicted"/>
<dbReference type="SUPFAM" id="SSF55785">
    <property type="entry name" value="PYP-like sensor domain (PAS domain)"/>
    <property type="match status" value="1"/>
</dbReference>
<dbReference type="SUPFAM" id="SSF141868">
    <property type="entry name" value="EAL domain-like"/>
    <property type="match status" value="1"/>
</dbReference>
<dbReference type="Proteomes" id="UP000177950">
    <property type="component" value="Unassembled WGS sequence"/>
</dbReference>
<gene>
    <name evidence="4" type="ORF">A2V58_04870</name>
</gene>
<feature type="compositionally biased region" description="Low complexity" evidence="1">
    <location>
        <begin position="445"/>
        <end position="454"/>
    </location>
</feature>
<dbReference type="SUPFAM" id="SSF52172">
    <property type="entry name" value="CheY-like"/>
    <property type="match status" value="1"/>
</dbReference>
<dbReference type="Pfam" id="PF13188">
    <property type="entry name" value="PAS_8"/>
    <property type="match status" value="1"/>
</dbReference>
<dbReference type="NCBIfam" id="TIGR00254">
    <property type="entry name" value="GGDEF"/>
    <property type="match status" value="1"/>
</dbReference>
<dbReference type="CDD" id="cd01949">
    <property type="entry name" value="GGDEF"/>
    <property type="match status" value="1"/>
</dbReference>
<dbReference type="InterPro" id="IPR000160">
    <property type="entry name" value="GGDEF_dom"/>
</dbReference>
<dbReference type="Pfam" id="PF00990">
    <property type="entry name" value="GGDEF"/>
    <property type="match status" value="1"/>
</dbReference>
<evidence type="ECO:0000259" key="3">
    <source>
        <dbReference type="PROSITE" id="PS50887"/>
    </source>
</evidence>
<organism evidence="4 5">
    <name type="scientific">Candidatus Muproteobacteria bacterium RBG_19FT_COMBO_61_10</name>
    <dbReference type="NCBI Taxonomy" id="1817761"/>
    <lineage>
        <taxon>Bacteria</taxon>
        <taxon>Pseudomonadati</taxon>
        <taxon>Pseudomonadota</taxon>
        <taxon>Candidatus Muproteobacteria</taxon>
    </lineage>
</organism>
<dbReference type="PANTHER" id="PTHR44757">
    <property type="entry name" value="DIGUANYLATE CYCLASE DGCP"/>
    <property type="match status" value="1"/>
</dbReference>
<evidence type="ECO:0008006" key="6">
    <source>
        <dbReference type="Google" id="ProtNLM"/>
    </source>
</evidence>
<dbReference type="NCBIfam" id="TIGR00229">
    <property type="entry name" value="sensory_box"/>
    <property type="match status" value="1"/>
</dbReference>
<dbReference type="Gene3D" id="3.20.20.450">
    <property type="entry name" value="EAL domain"/>
    <property type="match status" value="1"/>
</dbReference>
<dbReference type="SUPFAM" id="SSF55073">
    <property type="entry name" value="Nucleotide cyclase"/>
    <property type="match status" value="1"/>
</dbReference>
<dbReference type="InterPro" id="IPR052155">
    <property type="entry name" value="Biofilm_reg_signaling"/>
</dbReference>
<accession>A0A1F6UGZ2</accession>
<evidence type="ECO:0000313" key="4">
    <source>
        <dbReference type="EMBL" id="OGI56578.1"/>
    </source>
</evidence>
<dbReference type="PROSITE" id="PS50887">
    <property type="entry name" value="GGDEF"/>
    <property type="match status" value="1"/>
</dbReference>
<feature type="region of interest" description="Disordered" evidence="1">
    <location>
        <begin position="420"/>
        <end position="454"/>
    </location>
</feature>
<evidence type="ECO:0000259" key="2">
    <source>
        <dbReference type="PROSITE" id="PS50883"/>
    </source>
</evidence>
<dbReference type="Gene3D" id="3.40.50.2300">
    <property type="match status" value="1"/>
</dbReference>